<dbReference type="Pfam" id="PF01480">
    <property type="entry name" value="PWI"/>
    <property type="match status" value="1"/>
</dbReference>
<evidence type="ECO:0000313" key="4">
    <source>
        <dbReference type="EMBL" id="KAK9828569.1"/>
    </source>
</evidence>
<keyword evidence="5" id="KW-1185">Reference proteome</keyword>
<keyword evidence="1" id="KW-0507">mRNA processing</keyword>
<accession>A0AAW1R4C0</accession>
<evidence type="ECO:0000256" key="2">
    <source>
        <dbReference type="SAM" id="MobiDB-lite"/>
    </source>
</evidence>
<feature type="compositionally biased region" description="Basic and acidic residues" evidence="2">
    <location>
        <begin position="210"/>
        <end position="276"/>
    </location>
</feature>
<evidence type="ECO:0000313" key="5">
    <source>
        <dbReference type="Proteomes" id="UP001489004"/>
    </source>
</evidence>
<dbReference type="PANTHER" id="PTHR23148:SF0">
    <property type="entry name" value="SERINE_ARGININE REPETITIVE MATRIX PROTEIN 1"/>
    <property type="match status" value="1"/>
</dbReference>
<dbReference type="PANTHER" id="PTHR23148">
    <property type="entry name" value="SERINE/ARGININE REGULATED NUCLEAR MATRIX PROTEIN"/>
    <property type="match status" value="1"/>
</dbReference>
<proteinExistence type="predicted"/>
<feature type="compositionally biased region" description="Basic and acidic residues" evidence="2">
    <location>
        <begin position="340"/>
        <end position="383"/>
    </location>
</feature>
<dbReference type="GO" id="GO:0003723">
    <property type="term" value="F:RNA binding"/>
    <property type="evidence" value="ECO:0007669"/>
    <property type="project" value="TreeGrafter"/>
</dbReference>
<reference evidence="4 5" key="1">
    <citation type="journal article" date="2024" name="Nat. Commun.">
        <title>Phylogenomics reveals the evolutionary origins of lichenization in chlorophyte algae.</title>
        <authorList>
            <person name="Puginier C."/>
            <person name="Libourel C."/>
            <person name="Otte J."/>
            <person name="Skaloud P."/>
            <person name="Haon M."/>
            <person name="Grisel S."/>
            <person name="Petersen M."/>
            <person name="Berrin J.G."/>
            <person name="Delaux P.M."/>
            <person name="Dal Grande F."/>
            <person name="Keller J."/>
        </authorList>
    </citation>
    <scope>NUCLEOTIDE SEQUENCE [LARGE SCALE GENOMIC DNA]</scope>
    <source>
        <strain evidence="4 5">SAG 2043</strain>
    </source>
</reference>
<feature type="compositionally biased region" description="Basic and acidic residues" evidence="2">
    <location>
        <begin position="295"/>
        <end position="309"/>
    </location>
</feature>
<evidence type="ECO:0000256" key="1">
    <source>
        <dbReference type="ARBA" id="ARBA00022664"/>
    </source>
</evidence>
<organism evidence="4 5">
    <name type="scientific">[Myrmecia] bisecta</name>
    <dbReference type="NCBI Taxonomy" id="41462"/>
    <lineage>
        <taxon>Eukaryota</taxon>
        <taxon>Viridiplantae</taxon>
        <taxon>Chlorophyta</taxon>
        <taxon>core chlorophytes</taxon>
        <taxon>Trebouxiophyceae</taxon>
        <taxon>Trebouxiales</taxon>
        <taxon>Trebouxiaceae</taxon>
        <taxon>Myrmecia</taxon>
    </lineage>
</organism>
<dbReference type="EMBL" id="JALJOR010000001">
    <property type="protein sequence ID" value="KAK9828569.1"/>
    <property type="molecule type" value="Genomic_DNA"/>
</dbReference>
<evidence type="ECO:0000259" key="3">
    <source>
        <dbReference type="PROSITE" id="PS51025"/>
    </source>
</evidence>
<dbReference type="InterPro" id="IPR036483">
    <property type="entry name" value="PWI_dom_sf"/>
</dbReference>
<dbReference type="SMART" id="SM00311">
    <property type="entry name" value="PWI"/>
    <property type="match status" value="1"/>
</dbReference>
<feature type="compositionally biased region" description="Low complexity" evidence="2">
    <location>
        <begin position="192"/>
        <end position="201"/>
    </location>
</feature>
<dbReference type="InterPro" id="IPR002483">
    <property type="entry name" value="PWI_dom"/>
</dbReference>
<feature type="compositionally biased region" description="Basic and acidic residues" evidence="2">
    <location>
        <begin position="144"/>
        <end position="191"/>
    </location>
</feature>
<feature type="region of interest" description="Disordered" evidence="2">
    <location>
        <begin position="144"/>
        <end position="455"/>
    </location>
</feature>
<dbReference type="GO" id="GO:0048024">
    <property type="term" value="P:regulation of mRNA splicing, via spliceosome"/>
    <property type="evidence" value="ECO:0007669"/>
    <property type="project" value="TreeGrafter"/>
</dbReference>
<feature type="domain" description="PWI" evidence="3">
    <location>
        <begin position="26"/>
        <end position="124"/>
    </location>
</feature>
<feature type="compositionally biased region" description="Basic residues" evidence="2">
    <location>
        <begin position="384"/>
        <end position="408"/>
    </location>
</feature>
<dbReference type="GO" id="GO:0006397">
    <property type="term" value="P:mRNA processing"/>
    <property type="evidence" value="ECO:0007669"/>
    <property type="project" value="UniProtKB-KW"/>
</dbReference>
<sequence>MSTGFKGVSAGQDSRFTDKEKKLLKSMKFPKEFEQKADLSKVKWDVIKPWIAKRVTELLGVEDDVLIGYIYEQLDAKVWDPRILQINLTGFLEKNTSLFCKELWGLLVSAASTPSGIPQKLLDEKAEELRKKKEMEDQINERLKASKEKAAAEAREAQQARAAERGPDRDVARPRPDERDADRRRLDREQRAGAGRRSASPPRRRPLSPRRLEDRDRARDRDAYRPREPYRGRERSPLLKRSRYDRSRSPDARLRARSPADTRERARPAERKRERSLSASPEGQHDARDRYRHGDRRDAAKDKTKDKGDAVNGDAKPSDRDGDMVDASQLPLPPPPLIVKVEHAVNDDKLDIDGSGEDDKSKGEQAHTQDAAVRDAEKPQKKDKDKRKKHKKEKKSKSKKSKKEKKRERSGSPNSDSGSEPDPPHAKPIAGEGSPSLDQLRKLALKASKSKAKAE</sequence>
<dbReference type="AlphaFoldDB" id="A0AAW1R4C0"/>
<dbReference type="Proteomes" id="UP001489004">
    <property type="component" value="Unassembled WGS sequence"/>
</dbReference>
<dbReference type="GO" id="GO:0005681">
    <property type="term" value="C:spliceosomal complex"/>
    <property type="evidence" value="ECO:0007669"/>
    <property type="project" value="TreeGrafter"/>
</dbReference>
<dbReference type="InterPro" id="IPR052225">
    <property type="entry name" value="Ser/Arg_repetitive_matrix"/>
</dbReference>
<comment type="caution">
    <text evidence="4">The sequence shown here is derived from an EMBL/GenBank/DDBJ whole genome shotgun (WGS) entry which is preliminary data.</text>
</comment>
<dbReference type="SUPFAM" id="SSF101233">
    <property type="entry name" value="PWI domain"/>
    <property type="match status" value="1"/>
</dbReference>
<name>A0AAW1R4C0_9CHLO</name>
<dbReference type="Gene3D" id="1.20.1390.10">
    <property type="entry name" value="PWI domain"/>
    <property type="match status" value="1"/>
</dbReference>
<protein>
    <recommendedName>
        <fullName evidence="3">PWI domain-containing protein</fullName>
    </recommendedName>
</protein>
<gene>
    <name evidence="4" type="ORF">WJX72_000810</name>
</gene>
<dbReference type="PROSITE" id="PS51025">
    <property type="entry name" value="PWI"/>
    <property type="match status" value="1"/>
</dbReference>